<dbReference type="SUPFAM" id="SSF54556">
    <property type="entry name" value="Chitinase insertion domain"/>
    <property type="match status" value="1"/>
</dbReference>
<dbReference type="EMBL" id="JACAZF010000012">
    <property type="protein sequence ID" value="KAF7291893.1"/>
    <property type="molecule type" value="Genomic_DNA"/>
</dbReference>
<gene>
    <name evidence="11" type="ORF">MIND_01214600</name>
</gene>
<feature type="signal peptide" evidence="9">
    <location>
        <begin position="1"/>
        <end position="18"/>
    </location>
</feature>
<dbReference type="RefSeq" id="XP_037214620.1">
    <property type="nucleotide sequence ID" value="XM_037368652.1"/>
</dbReference>
<keyword evidence="5 7" id="KW-0326">Glycosidase</keyword>
<dbReference type="PROSITE" id="PS01095">
    <property type="entry name" value="GH18_1"/>
    <property type="match status" value="1"/>
</dbReference>
<dbReference type="Proteomes" id="UP000636479">
    <property type="component" value="Unassembled WGS sequence"/>
</dbReference>
<dbReference type="GO" id="GO:0006032">
    <property type="term" value="P:chitin catabolic process"/>
    <property type="evidence" value="ECO:0007669"/>
    <property type="project" value="UniProtKB-KW"/>
</dbReference>
<evidence type="ECO:0000313" key="12">
    <source>
        <dbReference type="Proteomes" id="UP000636479"/>
    </source>
</evidence>
<comment type="caution">
    <text evidence="11">The sequence shown here is derived from an EMBL/GenBank/DDBJ whole genome shotgun (WGS) entry which is preliminary data.</text>
</comment>
<evidence type="ECO:0000256" key="6">
    <source>
        <dbReference type="ARBA" id="ARBA00023326"/>
    </source>
</evidence>
<dbReference type="GO" id="GO:0008843">
    <property type="term" value="F:endochitinase activity"/>
    <property type="evidence" value="ECO:0007669"/>
    <property type="project" value="UniProtKB-EC"/>
</dbReference>
<feature type="chain" id="PRO_5034915740" evidence="9">
    <location>
        <begin position="19"/>
        <end position="432"/>
    </location>
</feature>
<keyword evidence="6" id="KW-0624">Polysaccharide degradation</keyword>
<dbReference type="PANTHER" id="PTHR11177">
    <property type="entry name" value="CHITINASE"/>
    <property type="match status" value="1"/>
</dbReference>
<dbReference type="PROSITE" id="PS51910">
    <property type="entry name" value="GH18_2"/>
    <property type="match status" value="1"/>
</dbReference>
<evidence type="ECO:0000313" key="11">
    <source>
        <dbReference type="EMBL" id="KAF7291893.1"/>
    </source>
</evidence>
<keyword evidence="12" id="KW-1185">Reference proteome</keyword>
<accession>A0A8H6S3Z9</accession>
<dbReference type="InterPro" id="IPR001223">
    <property type="entry name" value="Glyco_hydro18_cat"/>
</dbReference>
<evidence type="ECO:0000256" key="9">
    <source>
        <dbReference type="SAM" id="SignalP"/>
    </source>
</evidence>
<keyword evidence="2 7" id="KW-0378">Hydrolase</keyword>
<name>A0A8H6S3Z9_9AGAR</name>
<organism evidence="11 12">
    <name type="scientific">Mycena indigotica</name>
    <dbReference type="NCBI Taxonomy" id="2126181"/>
    <lineage>
        <taxon>Eukaryota</taxon>
        <taxon>Fungi</taxon>
        <taxon>Dikarya</taxon>
        <taxon>Basidiomycota</taxon>
        <taxon>Agaricomycotina</taxon>
        <taxon>Agaricomycetes</taxon>
        <taxon>Agaricomycetidae</taxon>
        <taxon>Agaricales</taxon>
        <taxon>Marasmiineae</taxon>
        <taxon>Mycenaceae</taxon>
        <taxon>Mycena</taxon>
    </lineage>
</organism>
<reference evidence="11" key="1">
    <citation type="submission" date="2020-05" db="EMBL/GenBank/DDBJ databases">
        <title>Mycena genomes resolve the evolution of fungal bioluminescence.</title>
        <authorList>
            <person name="Tsai I.J."/>
        </authorList>
    </citation>
    <scope>NUCLEOTIDE SEQUENCE</scope>
    <source>
        <strain evidence="11">171206Taipei</strain>
    </source>
</reference>
<dbReference type="AlphaFoldDB" id="A0A8H6S3Z9"/>
<dbReference type="SMART" id="SM00636">
    <property type="entry name" value="Glyco_18"/>
    <property type="match status" value="1"/>
</dbReference>
<sequence length="432" mass="45391">MHPLQTSIFLLAPLFVSAAQYCSLKPPSEISSSTSKGIQNGGDASDVVASAWYPGWLAGDFPPASISWSRYTAMTITTPDPTALLQLDSISAQTLPDFVKEAHSNGVDALLSIGGWTGSRFYSSAVASEHNRTAFVNATLALVSQYNLDGVDFDWEYPGKQGLGCNVVNPDDSANFLAFLQELRATTAGKNLILTAAVGITPFVGSNGQSMNDVSSFAEVLDRIAIMNYDVWGSWSPSVGPNAPLNDSCASAADQQGSAVSAVKAWTTANFPAHQIALGLAAYGHSFKVAPQSAMNGGNVALYPSYDKSVQPVGTSDSPSDISAVDPCGNYEGISGIFTFAGLIQSGFLDKSGTAASGIQYTFDPCSQTPFVYNQTSQVMVSYDDATSFAAKGHFINDQGLAGFAIWDVTGDQDDILLDSLHEAMGIIPVCA</sequence>
<evidence type="ECO:0000256" key="3">
    <source>
        <dbReference type="ARBA" id="ARBA00023024"/>
    </source>
</evidence>
<dbReference type="InterPro" id="IPR017853">
    <property type="entry name" value="GH"/>
</dbReference>
<dbReference type="OrthoDB" id="73875at2759"/>
<dbReference type="SUPFAM" id="SSF51445">
    <property type="entry name" value="(Trans)glycosidases"/>
    <property type="match status" value="1"/>
</dbReference>
<evidence type="ECO:0000256" key="5">
    <source>
        <dbReference type="ARBA" id="ARBA00023295"/>
    </source>
</evidence>
<dbReference type="InterPro" id="IPR029070">
    <property type="entry name" value="Chitinase_insertion_sf"/>
</dbReference>
<evidence type="ECO:0000256" key="8">
    <source>
        <dbReference type="RuleBase" id="RU004453"/>
    </source>
</evidence>
<dbReference type="GeneID" id="59351168"/>
<evidence type="ECO:0000256" key="2">
    <source>
        <dbReference type="ARBA" id="ARBA00022801"/>
    </source>
</evidence>
<keyword evidence="9" id="KW-0732">Signal</keyword>
<evidence type="ECO:0000256" key="1">
    <source>
        <dbReference type="ARBA" id="ARBA00000822"/>
    </source>
</evidence>
<feature type="domain" description="GH18" evidence="10">
    <location>
        <begin position="47"/>
        <end position="428"/>
    </location>
</feature>
<proteinExistence type="inferred from homology"/>
<protein>
    <submittedName>
        <fullName evidence="11">Glycoside hydrolase family 18 protein</fullName>
    </submittedName>
</protein>
<dbReference type="Pfam" id="PF00704">
    <property type="entry name" value="Glyco_hydro_18"/>
    <property type="match status" value="1"/>
</dbReference>
<dbReference type="GO" id="GO:0000272">
    <property type="term" value="P:polysaccharide catabolic process"/>
    <property type="evidence" value="ECO:0007669"/>
    <property type="project" value="UniProtKB-KW"/>
</dbReference>
<evidence type="ECO:0000256" key="4">
    <source>
        <dbReference type="ARBA" id="ARBA00023277"/>
    </source>
</evidence>
<evidence type="ECO:0000259" key="10">
    <source>
        <dbReference type="PROSITE" id="PS51910"/>
    </source>
</evidence>
<dbReference type="PANTHER" id="PTHR11177:SF317">
    <property type="entry name" value="CHITINASE 12-RELATED"/>
    <property type="match status" value="1"/>
</dbReference>
<comment type="catalytic activity">
    <reaction evidence="1">
        <text>Random endo-hydrolysis of N-acetyl-beta-D-glucosaminide (1-&gt;4)-beta-linkages in chitin and chitodextrins.</text>
        <dbReference type="EC" id="3.2.1.14"/>
    </reaction>
</comment>
<dbReference type="GO" id="GO:0005576">
    <property type="term" value="C:extracellular region"/>
    <property type="evidence" value="ECO:0007669"/>
    <property type="project" value="TreeGrafter"/>
</dbReference>
<dbReference type="InterPro" id="IPR001579">
    <property type="entry name" value="Glyco_hydro_18_chit_AS"/>
</dbReference>
<keyword evidence="3" id="KW-0146">Chitin degradation</keyword>
<dbReference type="Gene3D" id="3.10.50.10">
    <property type="match status" value="1"/>
</dbReference>
<dbReference type="Gene3D" id="3.20.20.80">
    <property type="entry name" value="Glycosidases"/>
    <property type="match status" value="1"/>
</dbReference>
<keyword evidence="4" id="KW-0119">Carbohydrate metabolism</keyword>
<dbReference type="InterPro" id="IPR011583">
    <property type="entry name" value="Chitinase_II/V-like_cat"/>
</dbReference>
<comment type="similarity">
    <text evidence="8">Belongs to the glycosyl hydrolase 18 family.</text>
</comment>
<dbReference type="InterPro" id="IPR050314">
    <property type="entry name" value="Glycosyl_Hydrlase_18"/>
</dbReference>
<evidence type="ECO:0000256" key="7">
    <source>
        <dbReference type="RuleBase" id="RU000489"/>
    </source>
</evidence>
<dbReference type="GO" id="GO:0008061">
    <property type="term" value="F:chitin binding"/>
    <property type="evidence" value="ECO:0007669"/>
    <property type="project" value="InterPro"/>
</dbReference>